<protein>
    <submittedName>
        <fullName evidence="8">Zinc-binding dehydrogenase</fullName>
    </submittedName>
</protein>
<evidence type="ECO:0000256" key="4">
    <source>
        <dbReference type="ARBA" id="ARBA00022833"/>
    </source>
</evidence>
<dbReference type="Proteomes" id="UP000536909">
    <property type="component" value="Unassembled WGS sequence"/>
</dbReference>
<comment type="cofactor">
    <cofactor evidence="1">
        <name>Zn(2+)</name>
        <dbReference type="ChEBI" id="CHEBI:29105"/>
    </cofactor>
</comment>
<dbReference type="PANTHER" id="PTHR43350:SF19">
    <property type="entry name" value="D-GULOSIDE 3-DEHYDROGENASE"/>
    <property type="match status" value="1"/>
</dbReference>
<dbReference type="RefSeq" id="WP_129117375.1">
    <property type="nucleotide sequence ID" value="NZ_BSUI01000012.1"/>
</dbReference>
<organism evidence="8 9">
    <name type="scientific">Deinococcus metallilatus</name>
    <dbReference type="NCBI Taxonomy" id="1211322"/>
    <lineage>
        <taxon>Bacteria</taxon>
        <taxon>Thermotogati</taxon>
        <taxon>Deinococcota</taxon>
        <taxon>Deinococci</taxon>
        <taxon>Deinococcales</taxon>
        <taxon>Deinococcaceae</taxon>
        <taxon>Deinococcus</taxon>
    </lineage>
</organism>
<dbReference type="InterPro" id="IPR011032">
    <property type="entry name" value="GroES-like_sf"/>
</dbReference>
<evidence type="ECO:0000256" key="1">
    <source>
        <dbReference type="ARBA" id="ARBA00001947"/>
    </source>
</evidence>
<keyword evidence="10" id="KW-1185">Reference proteome</keyword>
<evidence type="ECO:0000313" key="8">
    <source>
        <dbReference type="EMBL" id="TLK32041.1"/>
    </source>
</evidence>
<dbReference type="Pfam" id="PF00107">
    <property type="entry name" value="ADH_zinc_N"/>
    <property type="match status" value="1"/>
</dbReference>
<evidence type="ECO:0000313" key="7">
    <source>
        <dbReference type="EMBL" id="MBB5293319.1"/>
    </source>
</evidence>
<comment type="caution">
    <text evidence="8">The sequence shown here is derived from an EMBL/GenBank/DDBJ whole genome shotgun (WGS) entry which is preliminary data.</text>
</comment>
<dbReference type="AlphaFoldDB" id="A0AAJ5F7Q5"/>
<sequence length="366" mass="39538">MTEPRTIRSLGVAAPGEAAFFTYEEAPPRAGEFRLETLYTGLSAGTELTFFKGTNPYLHSRWDPEFGVFRPGERGAHYPVRFLGYMEVGRVVESRSDAVQVGEVLGMSYGHKTGHTASGNDFFVRLGDLDPLVGIYAAQMGPICVNGLLHAAAEFCGENVKELGDGVRGRRVLVTGGGVVGLLTGLLARIHGAAEVTLADRTPQRLEAARALGLTPLDERVTEAGEWCKAHWVHGPGDRGADLVLQCRGQAASLQTALRALRPQGSVIDLAFYQGGAPEVRLGEEFHHNGLTIRCAQIGRVPRGLAATWDRHRLARETLDLLRGCGDLIRETLITDIVPFGDVPAFLAELAARQRHAIQAVFRVGG</sequence>
<proteinExistence type="inferred from homology"/>
<gene>
    <name evidence="8" type="ORF">FCS05_00835</name>
    <name evidence="7" type="ORF">HNQ10_000132</name>
</gene>
<dbReference type="Gene3D" id="3.40.50.720">
    <property type="entry name" value="NAD(P)-binding Rossmann-like Domain"/>
    <property type="match status" value="1"/>
</dbReference>
<dbReference type="CDD" id="cd08255">
    <property type="entry name" value="2-desacetyl-2-hydroxyethyl_bacteriochlorophyllide_like"/>
    <property type="match status" value="1"/>
</dbReference>
<feature type="domain" description="Alcohol dehydrogenase-like C-terminal" evidence="6">
    <location>
        <begin position="180"/>
        <end position="294"/>
    </location>
</feature>
<evidence type="ECO:0000256" key="3">
    <source>
        <dbReference type="ARBA" id="ARBA00022723"/>
    </source>
</evidence>
<dbReference type="Gene3D" id="3.90.180.10">
    <property type="entry name" value="Medium-chain alcohol dehydrogenases, catalytic domain"/>
    <property type="match status" value="1"/>
</dbReference>
<comment type="similarity">
    <text evidence="2">Belongs to the zinc-containing alcohol dehydrogenase family.</text>
</comment>
<dbReference type="EMBL" id="JACHFV010000001">
    <property type="protein sequence ID" value="MBB5293319.1"/>
    <property type="molecule type" value="Genomic_DNA"/>
</dbReference>
<evidence type="ECO:0000259" key="6">
    <source>
        <dbReference type="Pfam" id="PF00107"/>
    </source>
</evidence>
<evidence type="ECO:0000256" key="2">
    <source>
        <dbReference type="ARBA" id="ARBA00008072"/>
    </source>
</evidence>
<dbReference type="SUPFAM" id="SSF51735">
    <property type="entry name" value="NAD(P)-binding Rossmann-fold domains"/>
    <property type="match status" value="1"/>
</dbReference>
<dbReference type="PANTHER" id="PTHR43350">
    <property type="entry name" value="NAD-DEPENDENT ALCOHOL DEHYDROGENASE"/>
    <property type="match status" value="1"/>
</dbReference>
<dbReference type="InterPro" id="IPR036291">
    <property type="entry name" value="NAD(P)-bd_dom_sf"/>
</dbReference>
<name>A0AAJ5F7Q5_9DEIO</name>
<dbReference type="SUPFAM" id="SSF50129">
    <property type="entry name" value="GroES-like"/>
    <property type="match status" value="1"/>
</dbReference>
<evidence type="ECO:0000256" key="5">
    <source>
        <dbReference type="ARBA" id="ARBA00023002"/>
    </source>
</evidence>
<keyword evidence="3" id="KW-0479">Metal-binding</keyword>
<reference evidence="7 10" key="2">
    <citation type="submission" date="2020-08" db="EMBL/GenBank/DDBJ databases">
        <title>Genomic Encyclopedia of Type Strains, Phase IV (KMG-IV): sequencing the most valuable type-strain genomes for metagenomic binning, comparative biology and taxonomic classification.</title>
        <authorList>
            <person name="Goeker M."/>
        </authorList>
    </citation>
    <scope>NUCLEOTIDE SEQUENCE [LARGE SCALE GENOMIC DNA]</scope>
    <source>
        <strain evidence="7 10">DSM 105434</strain>
    </source>
</reference>
<dbReference type="EMBL" id="VBRC01000001">
    <property type="protein sequence ID" value="TLK32041.1"/>
    <property type="molecule type" value="Genomic_DNA"/>
</dbReference>
<dbReference type="GO" id="GO:0016491">
    <property type="term" value="F:oxidoreductase activity"/>
    <property type="evidence" value="ECO:0007669"/>
    <property type="project" value="UniProtKB-KW"/>
</dbReference>
<keyword evidence="5" id="KW-0560">Oxidoreductase</keyword>
<reference evidence="8 9" key="1">
    <citation type="submission" date="2019-04" db="EMBL/GenBank/DDBJ databases">
        <title>Deinococcus metalilatus MA1002 mutant No.5.</title>
        <authorList>
            <person name="Park W."/>
            <person name="Park C."/>
        </authorList>
    </citation>
    <scope>NUCLEOTIDE SEQUENCE [LARGE SCALE GENOMIC DNA]</scope>
    <source>
        <strain evidence="8 9">MA1002-m5</strain>
    </source>
</reference>
<evidence type="ECO:0000313" key="10">
    <source>
        <dbReference type="Proteomes" id="UP000536909"/>
    </source>
</evidence>
<dbReference type="GO" id="GO:0046872">
    <property type="term" value="F:metal ion binding"/>
    <property type="evidence" value="ECO:0007669"/>
    <property type="project" value="UniProtKB-KW"/>
</dbReference>
<accession>A0AAJ5F7Q5</accession>
<keyword evidence="4" id="KW-0862">Zinc</keyword>
<evidence type="ECO:0000313" key="9">
    <source>
        <dbReference type="Proteomes" id="UP000308000"/>
    </source>
</evidence>
<dbReference type="Proteomes" id="UP000308000">
    <property type="component" value="Unassembled WGS sequence"/>
</dbReference>
<dbReference type="InterPro" id="IPR013149">
    <property type="entry name" value="ADH-like_C"/>
</dbReference>